<dbReference type="GO" id="GO:0005524">
    <property type="term" value="F:ATP binding"/>
    <property type="evidence" value="ECO:0007669"/>
    <property type="project" value="UniProtKB-KW"/>
</dbReference>
<sequence>MNYTKNENRESFLNFSLKGELIKAINKLGFNHPTPIQQKVIPHLMSSNQDLIASAQTGTG</sequence>
<evidence type="ECO:0000256" key="1">
    <source>
        <dbReference type="ARBA" id="ARBA00022741"/>
    </source>
</evidence>
<keyword evidence="1" id="KW-0547">Nucleotide-binding</keyword>
<proteinExistence type="predicted"/>
<keyword evidence="3" id="KW-0347">Helicase</keyword>
<dbReference type="GO" id="GO:0003724">
    <property type="term" value="F:RNA helicase activity"/>
    <property type="evidence" value="ECO:0007669"/>
    <property type="project" value="InterPro"/>
</dbReference>
<dbReference type="PROSITE" id="PS51195">
    <property type="entry name" value="Q_MOTIF"/>
    <property type="match status" value="1"/>
</dbReference>
<evidence type="ECO:0000313" key="6">
    <source>
        <dbReference type="EMBL" id="SVA89054.1"/>
    </source>
</evidence>
<feature type="non-terminal residue" evidence="6">
    <location>
        <position position="60"/>
    </location>
</feature>
<organism evidence="6">
    <name type="scientific">marine metagenome</name>
    <dbReference type="NCBI Taxonomy" id="408172"/>
    <lineage>
        <taxon>unclassified sequences</taxon>
        <taxon>metagenomes</taxon>
        <taxon>ecological metagenomes</taxon>
    </lineage>
</organism>
<dbReference type="SUPFAM" id="SSF52540">
    <property type="entry name" value="P-loop containing nucleoside triphosphate hydrolases"/>
    <property type="match status" value="1"/>
</dbReference>
<evidence type="ECO:0000256" key="2">
    <source>
        <dbReference type="ARBA" id="ARBA00022801"/>
    </source>
</evidence>
<keyword evidence="2" id="KW-0378">Hydrolase</keyword>
<name>A0A381ZIU0_9ZZZZ</name>
<dbReference type="Gene3D" id="3.40.50.300">
    <property type="entry name" value="P-loop containing nucleotide triphosphate hydrolases"/>
    <property type="match status" value="1"/>
</dbReference>
<evidence type="ECO:0000256" key="3">
    <source>
        <dbReference type="ARBA" id="ARBA00022806"/>
    </source>
</evidence>
<dbReference type="AlphaFoldDB" id="A0A381ZIU0"/>
<feature type="domain" description="DEAD-box RNA helicase Q" evidence="5">
    <location>
        <begin position="10"/>
        <end position="38"/>
    </location>
</feature>
<protein>
    <recommendedName>
        <fullName evidence="5">DEAD-box RNA helicase Q domain-containing protein</fullName>
    </recommendedName>
</protein>
<evidence type="ECO:0000256" key="4">
    <source>
        <dbReference type="ARBA" id="ARBA00022840"/>
    </source>
</evidence>
<reference evidence="6" key="1">
    <citation type="submission" date="2018-05" db="EMBL/GenBank/DDBJ databases">
        <authorList>
            <person name="Lanie J.A."/>
            <person name="Ng W.-L."/>
            <person name="Kazmierczak K.M."/>
            <person name="Andrzejewski T.M."/>
            <person name="Davidsen T.M."/>
            <person name="Wayne K.J."/>
            <person name="Tettelin H."/>
            <person name="Glass J.I."/>
            <person name="Rusch D."/>
            <person name="Podicherti R."/>
            <person name="Tsui H.-C.T."/>
            <person name="Winkler M.E."/>
        </authorList>
    </citation>
    <scope>NUCLEOTIDE SEQUENCE</scope>
</reference>
<dbReference type="GO" id="GO:0016787">
    <property type="term" value="F:hydrolase activity"/>
    <property type="evidence" value="ECO:0007669"/>
    <property type="project" value="UniProtKB-KW"/>
</dbReference>
<dbReference type="InterPro" id="IPR027417">
    <property type="entry name" value="P-loop_NTPase"/>
</dbReference>
<evidence type="ECO:0000259" key="5">
    <source>
        <dbReference type="PROSITE" id="PS51195"/>
    </source>
</evidence>
<gene>
    <name evidence="6" type="ORF">METZ01_LOCUS141908</name>
</gene>
<accession>A0A381ZIU0</accession>
<dbReference type="EMBL" id="UINC01021463">
    <property type="protein sequence ID" value="SVA89054.1"/>
    <property type="molecule type" value="Genomic_DNA"/>
</dbReference>
<dbReference type="InterPro" id="IPR014014">
    <property type="entry name" value="RNA_helicase_DEAD_Q_motif"/>
</dbReference>
<keyword evidence="4" id="KW-0067">ATP-binding</keyword>